<name>A0A9X3QXF7_9HYPH</name>
<dbReference type="RefSeq" id="WP_269834617.1">
    <property type="nucleotide sequence ID" value="NZ_JAPZLR010000002.1"/>
</dbReference>
<sequence>MSHAIGKHMKTIREQRQILADWTAYVHMLDRYWNSPGHALLLDYDSIVAGYHHNLDVAESRLKAAANAGNIVDISDAVVGHNVLLVCDPMKVGKNNAGSKQNVRADLLAMDFYRCFDRMTQVQAHVLSIPHITAPKPDAPVADLALALLVARYEPVVLASFADPADAMLYRLSV</sequence>
<proteinExistence type="predicted"/>
<comment type="caution">
    <text evidence="1">The sequence shown here is derived from an EMBL/GenBank/DDBJ whole genome shotgun (WGS) entry which is preliminary data.</text>
</comment>
<dbReference type="Proteomes" id="UP001151018">
    <property type="component" value="Unassembled WGS sequence"/>
</dbReference>
<dbReference type="EMBL" id="JAPZLR010000002">
    <property type="protein sequence ID" value="MCZ7936651.1"/>
    <property type="molecule type" value="Genomic_DNA"/>
</dbReference>
<dbReference type="AlphaFoldDB" id="A0A9X3QXF7"/>
<accession>A0A9X3QXF7</accession>
<evidence type="ECO:0000313" key="2">
    <source>
        <dbReference type="Proteomes" id="UP001151018"/>
    </source>
</evidence>
<evidence type="ECO:0000313" key="1">
    <source>
        <dbReference type="EMBL" id="MCZ7936651.1"/>
    </source>
</evidence>
<reference evidence="1" key="1">
    <citation type="submission" date="2022-12" db="EMBL/GenBank/DDBJ databases">
        <title>Draft genome sequences of 22 rhizogenic Agrobacterium biovar 1 strains, the causative agent of hairy root disease.</title>
        <authorList>
            <person name="Kim N."/>
            <person name="Vargas P."/>
            <person name="Rediers H."/>
        </authorList>
    </citation>
    <scope>NUCLEOTIDE SEQUENCE</scope>
    <source>
        <strain evidence="1">ST15.13.006</strain>
    </source>
</reference>
<protein>
    <submittedName>
        <fullName evidence="1">Uncharacterized protein</fullName>
    </submittedName>
</protein>
<organism evidence="1 2">
    <name type="scientific">Agrobacterium salinitolerans</name>
    <dbReference type="NCBI Taxonomy" id="1183413"/>
    <lineage>
        <taxon>Bacteria</taxon>
        <taxon>Pseudomonadati</taxon>
        <taxon>Pseudomonadota</taxon>
        <taxon>Alphaproteobacteria</taxon>
        <taxon>Hyphomicrobiales</taxon>
        <taxon>Rhizobiaceae</taxon>
        <taxon>Rhizobium/Agrobacterium group</taxon>
        <taxon>Agrobacterium</taxon>
    </lineage>
</organism>
<gene>
    <name evidence="1" type="ORF">O9X88_03770</name>
</gene>